<name>A0A938XSC2_9BACL</name>
<dbReference type="AlphaFoldDB" id="A0A938XSC2"/>
<evidence type="ECO:0000313" key="1">
    <source>
        <dbReference type="EMBL" id="MBM7589478.1"/>
    </source>
</evidence>
<dbReference type="Proteomes" id="UP000717624">
    <property type="component" value="Unassembled WGS sequence"/>
</dbReference>
<evidence type="ECO:0000313" key="2">
    <source>
        <dbReference type="Proteomes" id="UP000717624"/>
    </source>
</evidence>
<gene>
    <name evidence="1" type="ORF">JOD01_001076</name>
</gene>
<sequence>MKAKLLLTEEEVKLYKEYKRQILSARTRNEIYALQKKALSILETGKARYVQRLEQQEI</sequence>
<comment type="caution">
    <text evidence="1">The sequence shown here is derived from an EMBL/GenBank/DDBJ whole genome shotgun (WGS) entry which is preliminary data.</text>
</comment>
<protein>
    <submittedName>
        <fullName evidence="1">Uncharacterized protein</fullName>
    </submittedName>
</protein>
<accession>A0A938XSC2</accession>
<organism evidence="1 2">
    <name type="scientific">Brevibacillus fulvus</name>
    <dbReference type="NCBI Taxonomy" id="1125967"/>
    <lineage>
        <taxon>Bacteria</taxon>
        <taxon>Bacillati</taxon>
        <taxon>Bacillota</taxon>
        <taxon>Bacilli</taxon>
        <taxon>Bacillales</taxon>
        <taxon>Paenibacillaceae</taxon>
        <taxon>Brevibacillus</taxon>
    </lineage>
</organism>
<reference evidence="1" key="1">
    <citation type="submission" date="2021-01" db="EMBL/GenBank/DDBJ databases">
        <title>Genomic Encyclopedia of Type Strains, Phase IV (KMG-IV): sequencing the most valuable type-strain genomes for metagenomic binning, comparative biology and taxonomic classification.</title>
        <authorList>
            <person name="Goeker M."/>
        </authorList>
    </citation>
    <scope>NUCLEOTIDE SEQUENCE</scope>
    <source>
        <strain evidence="1">DSM 25523</strain>
    </source>
</reference>
<proteinExistence type="predicted"/>
<dbReference type="RefSeq" id="WP_204517184.1">
    <property type="nucleotide sequence ID" value="NZ_BAABIN010000013.1"/>
</dbReference>
<dbReference type="EMBL" id="JAFBEB010000002">
    <property type="protein sequence ID" value="MBM7589478.1"/>
    <property type="molecule type" value="Genomic_DNA"/>
</dbReference>
<keyword evidence="2" id="KW-1185">Reference proteome</keyword>